<dbReference type="Pfam" id="PF01402">
    <property type="entry name" value="RHH_1"/>
    <property type="match status" value="1"/>
</dbReference>
<protein>
    <recommendedName>
        <fullName evidence="1">Ribbon-helix-helix protein CopG domain-containing protein</fullName>
    </recommendedName>
</protein>
<organism evidence="2 3">
    <name type="scientific">Candidatus Lokiarchaeum ossiferum</name>
    <dbReference type="NCBI Taxonomy" id="2951803"/>
    <lineage>
        <taxon>Archaea</taxon>
        <taxon>Promethearchaeati</taxon>
        <taxon>Promethearchaeota</taxon>
        <taxon>Promethearchaeia</taxon>
        <taxon>Promethearchaeales</taxon>
        <taxon>Promethearchaeaceae</taxon>
        <taxon>Candidatus Lokiarchaeum</taxon>
    </lineage>
</organism>
<dbReference type="EMBL" id="CP104013">
    <property type="protein sequence ID" value="UYP45059.1"/>
    <property type="molecule type" value="Genomic_DNA"/>
</dbReference>
<feature type="domain" description="Ribbon-helix-helix protein CopG" evidence="1">
    <location>
        <begin position="9"/>
        <end position="50"/>
    </location>
</feature>
<sequence>MVIERQKMKNITIALPEIYVENIEKIQQIGLVPSRSEAIRLAIREFLKKEIHTCQLLGYDLKVE</sequence>
<accession>A0ABY6HRF5</accession>
<dbReference type="InterPro" id="IPR013321">
    <property type="entry name" value="Arc_rbn_hlx_hlx"/>
</dbReference>
<evidence type="ECO:0000313" key="3">
    <source>
        <dbReference type="Proteomes" id="UP001208689"/>
    </source>
</evidence>
<dbReference type="InterPro" id="IPR010985">
    <property type="entry name" value="Ribbon_hlx_hlx"/>
</dbReference>
<evidence type="ECO:0000259" key="1">
    <source>
        <dbReference type="Pfam" id="PF01402"/>
    </source>
</evidence>
<dbReference type="CDD" id="cd22231">
    <property type="entry name" value="RHH_NikR_HicB-like"/>
    <property type="match status" value="1"/>
</dbReference>
<dbReference type="SUPFAM" id="SSF47598">
    <property type="entry name" value="Ribbon-helix-helix"/>
    <property type="match status" value="1"/>
</dbReference>
<dbReference type="Gene3D" id="1.10.1220.10">
    <property type="entry name" value="Met repressor-like"/>
    <property type="match status" value="1"/>
</dbReference>
<name>A0ABY6HRF5_9ARCH</name>
<proteinExistence type="predicted"/>
<gene>
    <name evidence="2" type="ORF">NEF87_001344</name>
</gene>
<keyword evidence="3" id="KW-1185">Reference proteome</keyword>
<reference evidence="2" key="1">
    <citation type="submission" date="2022-09" db="EMBL/GenBank/DDBJ databases">
        <title>Actin cytoskeleton and complex cell architecture in an #Asgard archaeon.</title>
        <authorList>
            <person name="Ponce Toledo R.I."/>
            <person name="Schleper C."/>
            <person name="Rodrigues Oliveira T."/>
            <person name="Wollweber F."/>
            <person name="Xu J."/>
            <person name="Rittmann S."/>
            <person name="Klingl A."/>
            <person name="Pilhofer M."/>
        </authorList>
    </citation>
    <scope>NUCLEOTIDE SEQUENCE</scope>
    <source>
        <strain evidence="2">B-35</strain>
    </source>
</reference>
<dbReference type="InterPro" id="IPR002145">
    <property type="entry name" value="CopG"/>
</dbReference>
<evidence type="ECO:0000313" key="2">
    <source>
        <dbReference type="EMBL" id="UYP45059.1"/>
    </source>
</evidence>
<dbReference type="Proteomes" id="UP001208689">
    <property type="component" value="Chromosome"/>
</dbReference>